<dbReference type="Proteomes" id="UP001501822">
    <property type="component" value="Unassembled WGS sequence"/>
</dbReference>
<name>A0ABN0W096_9ACTN</name>
<keyword evidence="2" id="KW-1185">Reference proteome</keyword>
<sequence>MDVLEKQAGTSGAWPVACADSCGRRRVTYGVICEGVCRVPVSGRIADRAGGWDSQTKLFSDCVLTLSATSTQSTP</sequence>
<protein>
    <submittedName>
        <fullName evidence="1">Uncharacterized protein</fullName>
    </submittedName>
</protein>
<organism evidence="1 2">
    <name type="scientific">Actinoallomurus spadix</name>
    <dbReference type="NCBI Taxonomy" id="79912"/>
    <lineage>
        <taxon>Bacteria</taxon>
        <taxon>Bacillati</taxon>
        <taxon>Actinomycetota</taxon>
        <taxon>Actinomycetes</taxon>
        <taxon>Streptosporangiales</taxon>
        <taxon>Thermomonosporaceae</taxon>
        <taxon>Actinoallomurus</taxon>
    </lineage>
</organism>
<evidence type="ECO:0000313" key="1">
    <source>
        <dbReference type="EMBL" id="GAA0321743.1"/>
    </source>
</evidence>
<reference evidence="1 2" key="1">
    <citation type="journal article" date="2019" name="Int. J. Syst. Evol. Microbiol.">
        <title>The Global Catalogue of Microorganisms (GCM) 10K type strain sequencing project: providing services to taxonomists for standard genome sequencing and annotation.</title>
        <authorList>
            <consortium name="The Broad Institute Genomics Platform"/>
            <consortium name="The Broad Institute Genome Sequencing Center for Infectious Disease"/>
            <person name="Wu L."/>
            <person name="Ma J."/>
        </authorList>
    </citation>
    <scope>NUCLEOTIDE SEQUENCE [LARGE SCALE GENOMIC DNA]</scope>
    <source>
        <strain evidence="1 2">JCM 3146</strain>
    </source>
</reference>
<evidence type="ECO:0000313" key="2">
    <source>
        <dbReference type="Proteomes" id="UP001501822"/>
    </source>
</evidence>
<gene>
    <name evidence="1" type="ORF">GCM10010151_09420</name>
</gene>
<proteinExistence type="predicted"/>
<accession>A0ABN0W096</accession>
<comment type="caution">
    <text evidence="1">The sequence shown here is derived from an EMBL/GenBank/DDBJ whole genome shotgun (WGS) entry which is preliminary data.</text>
</comment>
<dbReference type="EMBL" id="BAAABM010000007">
    <property type="protein sequence ID" value="GAA0321743.1"/>
    <property type="molecule type" value="Genomic_DNA"/>
</dbReference>